<dbReference type="EMBL" id="QXTG01000002">
    <property type="protein sequence ID" value="RIX28368.1"/>
    <property type="molecule type" value="Genomic_DNA"/>
</dbReference>
<accession>A0A3A1TXN6</accession>
<feature type="domain" description="DUF4166" evidence="1">
    <location>
        <begin position="16"/>
        <end position="193"/>
    </location>
</feature>
<sequence length="203" mass="22101">MPSPWEVALGDAIRGLRPELRAYFAAVPPDAEGVGEGVFDVVGTPRRWLRPVLRLLGGPSLFPVRATDVPFDVRNRATPEGAGVAAVRRIRVDGRRLIMRDETVATGPGVVVDRIGDPVRIEAAFRPAVVDGGLRLDSIAVRLRLGPLRLPLGPLSPRVTLTERFDPVADRQRVALTVDAPIVGRIYEYAGAFTYAIRPREDA</sequence>
<dbReference type="InterPro" id="IPR025311">
    <property type="entry name" value="DUF4166"/>
</dbReference>
<dbReference type="Proteomes" id="UP000265742">
    <property type="component" value="Unassembled WGS sequence"/>
</dbReference>
<reference evidence="3" key="1">
    <citation type="submission" date="2018-09" db="EMBL/GenBank/DDBJ databases">
        <authorList>
            <person name="Kim I."/>
        </authorList>
    </citation>
    <scope>NUCLEOTIDE SEQUENCE [LARGE SCALE GENOMIC DNA]</scope>
    <source>
        <strain evidence="3">DD4a</strain>
    </source>
</reference>
<protein>
    <submittedName>
        <fullName evidence="2">DUF4166 domain-containing protein</fullName>
    </submittedName>
</protein>
<proteinExistence type="predicted"/>
<gene>
    <name evidence="2" type="ORF">D1781_13090</name>
</gene>
<dbReference type="OrthoDB" id="2448833at2"/>
<dbReference type="RefSeq" id="WP_119482678.1">
    <property type="nucleotide sequence ID" value="NZ_QXTG01000002.1"/>
</dbReference>
<evidence type="ECO:0000313" key="3">
    <source>
        <dbReference type="Proteomes" id="UP000265742"/>
    </source>
</evidence>
<dbReference type="AlphaFoldDB" id="A0A3A1TXN6"/>
<comment type="caution">
    <text evidence="2">The sequence shown here is derived from an EMBL/GenBank/DDBJ whole genome shotgun (WGS) entry which is preliminary data.</text>
</comment>
<dbReference type="Pfam" id="PF13761">
    <property type="entry name" value="DUF4166"/>
    <property type="match status" value="1"/>
</dbReference>
<evidence type="ECO:0000259" key="1">
    <source>
        <dbReference type="Pfam" id="PF13761"/>
    </source>
</evidence>
<keyword evidence="3" id="KW-1185">Reference proteome</keyword>
<evidence type="ECO:0000313" key="2">
    <source>
        <dbReference type="EMBL" id="RIX28368.1"/>
    </source>
</evidence>
<organism evidence="2 3">
    <name type="scientific">Amnibacterium setariae</name>
    <dbReference type="NCBI Taxonomy" id="2306585"/>
    <lineage>
        <taxon>Bacteria</taxon>
        <taxon>Bacillati</taxon>
        <taxon>Actinomycetota</taxon>
        <taxon>Actinomycetes</taxon>
        <taxon>Micrococcales</taxon>
        <taxon>Microbacteriaceae</taxon>
        <taxon>Amnibacterium</taxon>
    </lineage>
</organism>
<name>A0A3A1TXN6_9MICO</name>